<dbReference type="Proteomes" id="UP000521017">
    <property type="component" value="Unassembled WGS sequence"/>
</dbReference>
<gene>
    <name evidence="2" type="ORF">HDF25_003824</name>
</gene>
<dbReference type="InterPro" id="IPR054238">
    <property type="entry name" value="DUF6965"/>
</dbReference>
<accession>A0A7X0MJZ3</accession>
<dbReference type="EMBL" id="JACHCC010000010">
    <property type="protein sequence ID" value="MBB6501649.1"/>
    <property type="molecule type" value="Genomic_DNA"/>
</dbReference>
<reference evidence="2 3" key="1">
    <citation type="submission" date="2020-08" db="EMBL/GenBank/DDBJ databases">
        <title>Genomic Encyclopedia of Type Strains, Phase IV (KMG-V): Genome sequencing to study the core and pangenomes of soil and plant-associated prokaryotes.</title>
        <authorList>
            <person name="Whitman W."/>
        </authorList>
    </citation>
    <scope>NUCLEOTIDE SEQUENCE [LARGE SCALE GENOMIC DNA]</scope>
    <source>
        <strain evidence="2 3">M2T3</strain>
    </source>
</reference>
<organism evidence="2 3">
    <name type="scientific">Pedobacter cryoconitis</name>
    <dbReference type="NCBI Taxonomy" id="188932"/>
    <lineage>
        <taxon>Bacteria</taxon>
        <taxon>Pseudomonadati</taxon>
        <taxon>Bacteroidota</taxon>
        <taxon>Sphingobacteriia</taxon>
        <taxon>Sphingobacteriales</taxon>
        <taxon>Sphingobacteriaceae</taxon>
        <taxon>Pedobacter</taxon>
    </lineage>
</organism>
<dbReference type="RefSeq" id="WP_184627596.1">
    <property type="nucleotide sequence ID" value="NZ_JACHCC010000010.1"/>
</dbReference>
<comment type="caution">
    <text evidence="2">The sequence shown here is derived from an EMBL/GenBank/DDBJ whole genome shotgun (WGS) entry which is preliminary data.</text>
</comment>
<name>A0A7X0MJZ3_9SPHI</name>
<evidence type="ECO:0000259" key="1">
    <source>
        <dbReference type="Pfam" id="PF22292"/>
    </source>
</evidence>
<protein>
    <recommendedName>
        <fullName evidence="1">DUF6965 domain-containing protein</fullName>
    </recommendedName>
</protein>
<sequence length="69" mass="7935">MTIEELEAYFTGITLPEQIELEKGVVIMDIPLFLESHLSYVKKNGHLKSADVFIYRLNLLQERLEAING</sequence>
<proteinExistence type="predicted"/>
<evidence type="ECO:0000313" key="3">
    <source>
        <dbReference type="Proteomes" id="UP000521017"/>
    </source>
</evidence>
<dbReference type="Pfam" id="PF22292">
    <property type="entry name" value="DUF6965"/>
    <property type="match status" value="1"/>
</dbReference>
<evidence type="ECO:0000313" key="2">
    <source>
        <dbReference type="EMBL" id="MBB6501649.1"/>
    </source>
</evidence>
<dbReference type="AlphaFoldDB" id="A0A7X0MJZ3"/>
<feature type="domain" description="DUF6965" evidence="1">
    <location>
        <begin position="1"/>
        <end position="65"/>
    </location>
</feature>